<name>A0A8H7HH73_9AGAM</name>
<proteinExistence type="predicted"/>
<dbReference type="PANTHER" id="PTHR31639">
    <property type="entry name" value="F-BOX PROTEIN-LIKE"/>
    <property type="match status" value="1"/>
</dbReference>
<dbReference type="EMBL" id="JACYCD010000691">
    <property type="protein sequence ID" value="KAF8688954.1"/>
    <property type="molecule type" value="Genomic_DNA"/>
</dbReference>
<dbReference type="InterPro" id="IPR001810">
    <property type="entry name" value="F-box_dom"/>
</dbReference>
<dbReference type="InterPro" id="IPR032675">
    <property type="entry name" value="LRR_dom_sf"/>
</dbReference>
<dbReference type="Gene3D" id="1.20.1280.50">
    <property type="match status" value="1"/>
</dbReference>
<feature type="domain" description="F-box" evidence="1">
    <location>
        <begin position="400"/>
        <end position="460"/>
    </location>
</feature>
<dbReference type="Proteomes" id="UP000602905">
    <property type="component" value="Unassembled WGS sequence"/>
</dbReference>
<accession>A0A8H7HH73</accession>
<dbReference type="PANTHER" id="PTHR31639:SF256">
    <property type="entry name" value="OS07G0242900 PROTEIN"/>
    <property type="match status" value="1"/>
</dbReference>
<feature type="non-terminal residue" evidence="2">
    <location>
        <position position="780"/>
    </location>
</feature>
<evidence type="ECO:0000313" key="2">
    <source>
        <dbReference type="EMBL" id="KAF8688954.1"/>
    </source>
</evidence>
<dbReference type="OrthoDB" id="3226575at2759"/>
<reference evidence="2" key="1">
    <citation type="submission" date="2020-09" db="EMBL/GenBank/DDBJ databases">
        <title>Comparative genome analyses of four rice-infecting Rhizoctonia solani isolates reveal extensive enrichment of homogalacturonan modification genes.</title>
        <authorList>
            <person name="Lee D.-Y."/>
            <person name="Jeon J."/>
            <person name="Kim K.-T."/>
            <person name="Cheong K."/>
            <person name="Song H."/>
            <person name="Choi G."/>
            <person name="Ko J."/>
            <person name="Opiyo S.O."/>
            <person name="Zuo S."/>
            <person name="Madhav S."/>
            <person name="Lee Y.-H."/>
            <person name="Wang G.-L."/>
        </authorList>
    </citation>
    <scope>NUCLEOTIDE SEQUENCE</scope>
    <source>
        <strain evidence="2">AG1-IA WGL</strain>
    </source>
</reference>
<protein>
    <submittedName>
        <fullName evidence="2">F-box-like</fullName>
    </submittedName>
</protein>
<dbReference type="AlphaFoldDB" id="A0A8H7HH73"/>
<evidence type="ECO:0000313" key="3">
    <source>
        <dbReference type="Proteomes" id="UP000602905"/>
    </source>
</evidence>
<gene>
    <name evidence="2" type="ORF">RHS03_09410</name>
</gene>
<dbReference type="Pfam" id="PF12937">
    <property type="entry name" value="F-box-like"/>
    <property type="match status" value="1"/>
</dbReference>
<evidence type="ECO:0000259" key="1">
    <source>
        <dbReference type="Pfam" id="PF12937"/>
    </source>
</evidence>
<sequence>MTRKNTRSLSVIACTLEPARWIAQWLANLKQACFLRELSVVFYRDAFGVPVSVQSAGSSLDLSPFANELHVLRLGSININWTACKFTRLCVLKLIDIRLNIREFQHILASALILEVLELTRGALRPPLGQTELKPIFLSNMKSLRLWYMHERPIRKVLDLLAPETYGIELYVDTTSNYISSQHSPRISDMSCIVCSTAHDITVLEVNYSTKALGQLSAAITVALPNLTTLCLEYITLSHRGLNSIEETVKRFPSIEKIKIVDAKVTDIEAFKNMLQVCSVERRIEFVHMWVVGAAGSARRRIKPSPQVHQWISTHVPNVLFLQESESIFKFTERDNRNMATQSADETVLDPATSQSLDAPIAIPSNDNTVSNELSPAKVTSSPRLSIIPVKITPNRYTRIHQLPPEILVSVFHFDLDAHPYSTHSCSIPKGRVSRIVLLSSVCSRWRNLVVGSKSLWTRIGIPLHGSRSLVAMCIARAQDGPLDIVAIQHEKQGAWRHADELWRGEPALQGHMKNVRSLSLVTDISRPIHSTIERIRGVDTKDLCNLQELFVVFARRELPHPYSAIVAAPSRIPLDLEPFADQLRTLYLQRVSVNWSKCTFDRLCVLRLKDVDTLDAFELRHILASSPVLQVLDLGGTRLEPRMPKPEPVVLPNLDTLRLCYLDEDSIGTIIHVLAPGTYDVELYIYTMSAKQTDTDAFSSTPDIIRALTHNITVLGVAVRTETLDELLAAVTVALPNLVALRFDHFTLSQGCTTSIEAMVEKFPHIKKIRITRSIVSDA</sequence>
<organism evidence="2 3">
    <name type="scientific">Rhizoctonia solani</name>
    <dbReference type="NCBI Taxonomy" id="456999"/>
    <lineage>
        <taxon>Eukaryota</taxon>
        <taxon>Fungi</taxon>
        <taxon>Dikarya</taxon>
        <taxon>Basidiomycota</taxon>
        <taxon>Agaricomycotina</taxon>
        <taxon>Agaricomycetes</taxon>
        <taxon>Cantharellales</taxon>
        <taxon>Ceratobasidiaceae</taxon>
        <taxon>Rhizoctonia</taxon>
    </lineage>
</organism>
<comment type="caution">
    <text evidence="2">The sequence shown here is derived from an EMBL/GenBank/DDBJ whole genome shotgun (WGS) entry which is preliminary data.</text>
</comment>
<dbReference type="SUPFAM" id="SSF52058">
    <property type="entry name" value="L domain-like"/>
    <property type="match status" value="1"/>
</dbReference>
<dbReference type="Gene3D" id="3.80.10.10">
    <property type="entry name" value="Ribonuclease Inhibitor"/>
    <property type="match status" value="2"/>
</dbReference>